<dbReference type="SUPFAM" id="SSF53254">
    <property type="entry name" value="Phosphoglycerate mutase-like"/>
    <property type="match status" value="1"/>
</dbReference>
<dbReference type="InterPro" id="IPR051325">
    <property type="entry name" value="Nudix_hydrolase_domain"/>
</dbReference>
<dbReference type="Pfam" id="PF00293">
    <property type="entry name" value="NUDIX"/>
    <property type="match status" value="1"/>
</dbReference>
<dbReference type="GO" id="GO:0016787">
    <property type="term" value="F:hydrolase activity"/>
    <property type="evidence" value="ECO:0007669"/>
    <property type="project" value="UniProtKB-KW"/>
</dbReference>
<dbReference type="CDD" id="cd07067">
    <property type="entry name" value="HP_PGM_like"/>
    <property type="match status" value="1"/>
</dbReference>
<evidence type="ECO:0000313" key="4">
    <source>
        <dbReference type="Proteomes" id="UP001165283"/>
    </source>
</evidence>
<name>A0ABT1A5V6_9PSEU</name>
<sequence>MLAAGAVLWRRANDGLRVALVHRPRYDDWAYPKGKIDDGEDLPATAVREVAEETGHRCRLGALLGDVRYPVPEGDKLVRYWAAESLGGDFDPNSETDRLEWVDIDRAADQLSYRHDLEVLRRFVDIGPPTATVVLVRHAKAGSRSRWDGDDALRPLSGAGRRQAEALAPFLPLLGPDRLFTAVPLRCRQTLVPVAERLGGAPIDDEPLFGEDHYWDDPAAARERLLALAALGGVTMIASQGGVIPDLVGTLAKSAGIDPDDVPAKKASTWVLTFVDGVVHAADHYPPSNV</sequence>
<dbReference type="InterPro" id="IPR029033">
    <property type="entry name" value="His_PPase_superfam"/>
</dbReference>
<keyword evidence="1 3" id="KW-0378">Hydrolase</keyword>
<dbReference type="SMART" id="SM00855">
    <property type="entry name" value="PGAM"/>
    <property type="match status" value="1"/>
</dbReference>
<dbReference type="Gene3D" id="3.40.50.1240">
    <property type="entry name" value="Phosphoglycerate mutase-like"/>
    <property type="match status" value="1"/>
</dbReference>
<comment type="caution">
    <text evidence="3">The sequence shown here is derived from an EMBL/GenBank/DDBJ whole genome shotgun (WGS) entry which is preliminary data.</text>
</comment>
<dbReference type="InterPro" id="IPR000086">
    <property type="entry name" value="NUDIX_hydrolase_dom"/>
</dbReference>
<feature type="domain" description="Nudix hydrolase" evidence="2">
    <location>
        <begin position="1"/>
        <end position="125"/>
    </location>
</feature>
<evidence type="ECO:0000256" key="1">
    <source>
        <dbReference type="ARBA" id="ARBA00022801"/>
    </source>
</evidence>
<dbReference type="PANTHER" id="PTHR21340:SF0">
    <property type="entry name" value="BIS(5'-NUCLEOSYL)-TETRAPHOSPHATASE [ASYMMETRICAL]"/>
    <property type="match status" value="1"/>
</dbReference>
<dbReference type="CDD" id="cd03673">
    <property type="entry name" value="NUDIX_Ap6A_hydrolase"/>
    <property type="match status" value="1"/>
</dbReference>
<dbReference type="Gene3D" id="3.90.79.10">
    <property type="entry name" value="Nucleoside Triphosphate Pyrophosphohydrolase"/>
    <property type="match status" value="1"/>
</dbReference>
<evidence type="ECO:0000313" key="3">
    <source>
        <dbReference type="EMBL" id="MCO1658214.1"/>
    </source>
</evidence>
<dbReference type="EMBL" id="JAGSOV010000052">
    <property type="protein sequence ID" value="MCO1658214.1"/>
    <property type="molecule type" value="Genomic_DNA"/>
</dbReference>
<proteinExistence type="predicted"/>
<dbReference type="PANTHER" id="PTHR21340">
    <property type="entry name" value="DIADENOSINE 5,5-P1,P4-TETRAPHOSPHATE PYROPHOSPHOHYDROLASE MUTT"/>
    <property type="match status" value="1"/>
</dbReference>
<accession>A0ABT1A5V6</accession>
<dbReference type="Proteomes" id="UP001165283">
    <property type="component" value="Unassembled WGS sequence"/>
</dbReference>
<gene>
    <name evidence="3" type="ORF">KDL28_24435</name>
</gene>
<organism evidence="3 4">
    <name type="scientific">Pseudonocardia humida</name>
    <dbReference type="NCBI Taxonomy" id="2800819"/>
    <lineage>
        <taxon>Bacteria</taxon>
        <taxon>Bacillati</taxon>
        <taxon>Actinomycetota</taxon>
        <taxon>Actinomycetes</taxon>
        <taxon>Pseudonocardiales</taxon>
        <taxon>Pseudonocardiaceae</taxon>
        <taxon>Pseudonocardia</taxon>
    </lineage>
</organism>
<dbReference type="InterPro" id="IPR013078">
    <property type="entry name" value="His_Pase_superF_clade-1"/>
</dbReference>
<dbReference type="PROSITE" id="PS51462">
    <property type="entry name" value="NUDIX"/>
    <property type="match status" value="1"/>
</dbReference>
<keyword evidence="4" id="KW-1185">Reference proteome</keyword>
<reference evidence="3" key="1">
    <citation type="submission" date="2021-04" db="EMBL/GenBank/DDBJ databases">
        <title>Pseudonocardia sp. nov., isolated from sandy soil of mangrove forest.</title>
        <authorList>
            <person name="Zan Z."/>
            <person name="Huang R."/>
            <person name="Liu W."/>
        </authorList>
    </citation>
    <scope>NUCLEOTIDE SEQUENCE</scope>
    <source>
        <strain evidence="3">S2-4</strain>
    </source>
</reference>
<evidence type="ECO:0000259" key="2">
    <source>
        <dbReference type="PROSITE" id="PS51462"/>
    </source>
</evidence>
<protein>
    <submittedName>
        <fullName evidence="3">NUDIX hydrolase</fullName>
    </submittedName>
</protein>
<dbReference type="InterPro" id="IPR020084">
    <property type="entry name" value="NUDIX_hydrolase_CS"/>
</dbReference>
<dbReference type="Pfam" id="PF00300">
    <property type="entry name" value="His_Phos_1"/>
    <property type="match status" value="1"/>
</dbReference>
<dbReference type="PROSITE" id="PS00893">
    <property type="entry name" value="NUDIX_BOX"/>
    <property type="match status" value="1"/>
</dbReference>
<dbReference type="InterPro" id="IPR015797">
    <property type="entry name" value="NUDIX_hydrolase-like_dom_sf"/>
</dbReference>
<dbReference type="SUPFAM" id="SSF55811">
    <property type="entry name" value="Nudix"/>
    <property type="match status" value="1"/>
</dbReference>